<accession>A0A160TBD1</accession>
<evidence type="ECO:0000256" key="1">
    <source>
        <dbReference type="ARBA" id="ARBA00001932"/>
    </source>
</evidence>
<protein>
    <submittedName>
        <fullName evidence="8">Cryptochrome</fullName>
    </submittedName>
</protein>
<evidence type="ECO:0000259" key="7">
    <source>
        <dbReference type="PROSITE" id="PS51645"/>
    </source>
</evidence>
<sequence>MQILWLRNDLRLHDHPGFYLARAKNEPLSIIYIMPKEWLDIDAQGMTRLGAAKARFLRSSLIDLHRTLDEHTFDLTILFGDPVELLQKIYLEQAFTLITASAQAPEEAGWLARIAELGIQIECYEPYTLFSPAQMTDFLSHWPTTFSQFRRTIEKHPQQFKVAEDIKALPLKLRDTVLPIWAPAQWPEEHSDTGIQLKRNGGERSGKQHLKDYLWENKSIQHYKATRNALIGDYFSSQLSPYLAWGCLSPRHIWHQILQYEAAYQADEHSQWLKLELLWREYFHWSMRHHGDRLFQKNGLRTDTVTPKKIPEHIVQKHWQAWCAASTGIPMIDAGLVELRTTGFVSNRLRQNMASYFIHQLQLDWRWGARWFEQHLIDFDVASNWGNWAYLAGVGHDARPQRQFNINKQLQEYDPELQHIQHWLPELSQQSLDDILNHQTKTKLIPYYPSPVVATRSISITPQT</sequence>
<keyword evidence="4" id="KW-0285">Flavoprotein</keyword>
<name>A0A160TBD1_9ZZZZ</name>
<dbReference type="Gene3D" id="1.25.40.80">
    <property type="match status" value="1"/>
</dbReference>
<dbReference type="SUPFAM" id="SSF48173">
    <property type="entry name" value="Cryptochrome/photolyase FAD-binding domain"/>
    <property type="match status" value="1"/>
</dbReference>
<dbReference type="InterPro" id="IPR006050">
    <property type="entry name" value="DNA_photolyase_N"/>
</dbReference>
<dbReference type="SUPFAM" id="SSF52425">
    <property type="entry name" value="Cryptochrome/photolyase, N-terminal domain"/>
    <property type="match status" value="1"/>
</dbReference>
<dbReference type="InterPro" id="IPR002081">
    <property type="entry name" value="Cryptochrome/DNA_photolyase_1"/>
</dbReference>
<reference evidence="8" key="1">
    <citation type="submission" date="2015-10" db="EMBL/GenBank/DDBJ databases">
        <authorList>
            <person name="Gilbert D.G."/>
        </authorList>
    </citation>
    <scope>NUCLEOTIDE SEQUENCE</scope>
</reference>
<dbReference type="InterPro" id="IPR036155">
    <property type="entry name" value="Crypto/Photolyase_N_sf"/>
</dbReference>
<organism evidence="8">
    <name type="scientific">hydrothermal vent metagenome</name>
    <dbReference type="NCBI Taxonomy" id="652676"/>
    <lineage>
        <taxon>unclassified sequences</taxon>
        <taxon>metagenomes</taxon>
        <taxon>ecological metagenomes</taxon>
    </lineage>
</organism>
<dbReference type="Pfam" id="PF00875">
    <property type="entry name" value="DNA_photolyase"/>
    <property type="match status" value="1"/>
</dbReference>
<dbReference type="Gene3D" id="3.40.50.620">
    <property type="entry name" value="HUPs"/>
    <property type="match status" value="1"/>
</dbReference>
<keyword evidence="5" id="KW-0274">FAD</keyword>
<proteinExistence type="inferred from homology"/>
<evidence type="ECO:0000313" key="8">
    <source>
        <dbReference type="EMBL" id="CUS40798.1"/>
    </source>
</evidence>
<comment type="cofactor">
    <cofactor evidence="1">
        <name>(6R)-5,10-methylene-5,6,7,8-tetrahydrofolate</name>
        <dbReference type="ChEBI" id="CHEBI:15636"/>
    </cofactor>
</comment>
<dbReference type="PROSITE" id="PS51645">
    <property type="entry name" value="PHR_CRY_ALPHA_BETA"/>
    <property type="match status" value="1"/>
</dbReference>
<dbReference type="EMBL" id="CZQC01000026">
    <property type="protein sequence ID" value="CUS40798.1"/>
    <property type="molecule type" value="Genomic_DNA"/>
</dbReference>
<dbReference type="Gene3D" id="1.10.579.10">
    <property type="entry name" value="DNA Cyclobutane Dipyrimidine Photolyase, subunit A, domain 3"/>
    <property type="match status" value="1"/>
</dbReference>
<gene>
    <name evidence="8" type="ORF">MGWOODY_Tha2009</name>
</gene>
<keyword evidence="6" id="KW-0157">Chromophore</keyword>
<dbReference type="GO" id="GO:0003904">
    <property type="term" value="F:deoxyribodipyrimidine photo-lyase activity"/>
    <property type="evidence" value="ECO:0007669"/>
    <property type="project" value="TreeGrafter"/>
</dbReference>
<comment type="cofactor">
    <cofactor evidence="2">
        <name>FAD</name>
        <dbReference type="ChEBI" id="CHEBI:57692"/>
    </cofactor>
</comment>
<evidence type="ECO:0000256" key="4">
    <source>
        <dbReference type="ARBA" id="ARBA00022630"/>
    </source>
</evidence>
<dbReference type="NCBIfam" id="TIGR02765">
    <property type="entry name" value="crypto_DASH"/>
    <property type="match status" value="1"/>
</dbReference>
<dbReference type="Pfam" id="PF03441">
    <property type="entry name" value="FAD_binding_7"/>
    <property type="match status" value="1"/>
</dbReference>
<comment type="similarity">
    <text evidence="3">Belongs to the DNA photolyase class-1 family.</text>
</comment>
<dbReference type="GO" id="GO:0003677">
    <property type="term" value="F:DNA binding"/>
    <property type="evidence" value="ECO:0007669"/>
    <property type="project" value="TreeGrafter"/>
</dbReference>
<dbReference type="GO" id="GO:0071949">
    <property type="term" value="F:FAD binding"/>
    <property type="evidence" value="ECO:0007669"/>
    <property type="project" value="TreeGrafter"/>
</dbReference>
<dbReference type="InterPro" id="IPR005101">
    <property type="entry name" value="Cryptochr/Photolyase_FAD-bd"/>
</dbReference>
<dbReference type="InterPro" id="IPR036134">
    <property type="entry name" value="Crypto/Photolyase_FAD-like_sf"/>
</dbReference>
<dbReference type="InterPro" id="IPR014133">
    <property type="entry name" value="Cry_DASH"/>
</dbReference>
<dbReference type="InterPro" id="IPR014729">
    <property type="entry name" value="Rossmann-like_a/b/a_fold"/>
</dbReference>
<dbReference type="PANTHER" id="PTHR11455">
    <property type="entry name" value="CRYPTOCHROME"/>
    <property type="match status" value="1"/>
</dbReference>
<evidence type="ECO:0000256" key="5">
    <source>
        <dbReference type="ARBA" id="ARBA00022827"/>
    </source>
</evidence>
<feature type="domain" description="Photolyase/cryptochrome alpha/beta" evidence="7">
    <location>
        <begin position="1"/>
        <end position="129"/>
    </location>
</feature>
<evidence type="ECO:0000256" key="3">
    <source>
        <dbReference type="ARBA" id="ARBA00005862"/>
    </source>
</evidence>
<evidence type="ECO:0000256" key="2">
    <source>
        <dbReference type="ARBA" id="ARBA00001974"/>
    </source>
</evidence>
<evidence type="ECO:0000256" key="6">
    <source>
        <dbReference type="ARBA" id="ARBA00022991"/>
    </source>
</evidence>
<dbReference type="AlphaFoldDB" id="A0A160TBD1"/>
<dbReference type="GO" id="GO:0006281">
    <property type="term" value="P:DNA repair"/>
    <property type="evidence" value="ECO:0007669"/>
    <property type="project" value="InterPro"/>
</dbReference>
<dbReference type="PRINTS" id="PR00147">
    <property type="entry name" value="DNAPHOTLYASE"/>
</dbReference>